<keyword evidence="1" id="KW-0732">Signal</keyword>
<dbReference type="WBParaSite" id="DME_0000634901-mRNA-1">
    <property type="protein sequence ID" value="DME_0000634901-mRNA-1"/>
    <property type="gene ID" value="DME_0000634901"/>
</dbReference>
<accession>A0A158Q533</accession>
<protein>
    <submittedName>
        <fullName evidence="2 5">Uncharacterized protein</fullName>
    </submittedName>
</protein>
<dbReference type="EMBL" id="UYYG01000016">
    <property type="protein sequence ID" value="VDN51273.1"/>
    <property type="molecule type" value="Genomic_DNA"/>
</dbReference>
<keyword evidence="4" id="KW-1185">Reference proteome</keyword>
<reference evidence="5" key="1">
    <citation type="submission" date="2016-04" db="UniProtKB">
        <authorList>
            <consortium name="WormBaseParasite"/>
        </authorList>
    </citation>
    <scope>IDENTIFICATION</scope>
</reference>
<dbReference type="Proteomes" id="UP000038040">
    <property type="component" value="Unplaced"/>
</dbReference>
<proteinExistence type="predicted"/>
<dbReference type="OrthoDB" id="5872406at2759"/>
<name>A0A158Q533_DRAME</name>
<evidence type="ECO:0000313" key="5">
    <source>
        <dbReference type="WBParaSite" id="DME_0000634901-mRNA-1"/>
    </source>
</evidence>
<dbReference type="Proteomes" id="UP000274756">
    <property type="component" value="Unassembled WGS sequence"/>
</dbReference>
<feature type="signal peptide" evidence="1">
    <location>
        <begin position="1"/>
        <end position="16"/>
    </location>
</feature>
<reference evidence="2 4" key="2">
    <citation type="submission" date="2018-11" db="EMBL/GenBank/DDBJ databases">
        <authorList>
            <consortium name="Pathogen Informatics"/>
        </authorList>
    </citation>
    <scope>NUCLEOTIDE SEQUENCE [LARGE SCALE GENOMIC DNA]</scope>
</reference>
<feature type="chain" id="PRO_5033250212" evidence="1">
    <location>
        <begin position="17"/>
        <end position="352"/>
    </location>
</feature>
<evidence type="ECO:0000256" key="1">
    <source>
        <dbReference type="SAM" id="SignalP"/>
    </source>
</evidence>
<evidence type="ECO:0000313" key="2">
    <source>
        <dbReference type="EMBL" id="VDN51273.1"/>
    </source>
</evidence>
<dbReference type="AlphaFoldDB" id="A0A158Q533"/>
<organism evidence="3 5">
    <name type="scientific">Dracunculus medinensis</name>
    <name type="common">Guinea worm</name>
    <dbReference type="NCBI Taxonomy" id="318479"/>
    <lineage>
        <taxon>Eukaryota</taxon>
        <taxon>Metazoa</taxon>
        <taxon>Ecdysozoa</taxon>
        <taxon>Nematoda</taxon>
        <taxon>Chromadorea</taxon>
        <taxon>Rhabditida</taxon>
        <taxon>Spirurina</taxon>
        <taxon>Dracunculoidea</taxon>
        <taxon>Dracunculidae</taxon>
        <taxon>Dracunculus</taxon>
    </lineage>
</organism>
<sequence length="352" mass="40125">MFRYIFVSVIVFVVEARMCIDDIKGICEANDIFGWCFHDKVTGDFNCDKNNFCSDQSQIKGKINSTGCFDRGANDAKCCCNEAILVNIAVLEYNNYLSVNNKANGMVGIRSKIRGYTSILPSKMLKCPLDLIKSSEYFPKTYLSLFILINVPSKFSPVIILREMCNYNFIRIPPFLNNFSTQECKYLYAKEDGTILSYKNCIDPWCFTFMTANLSEPPNVVLRGCQSRTLSKMLKDANTSARSTNGVYFDDLVIFLNQTRCDAIVGSLPFVNGTQKACINVQFMYNELPKRGKLCCCRGMNECNEEFAWSHEIRILDKDENNSGLKNSFCLNTFLNILTVWLVYSFDGFNIY</sequence>
<evidence type="ECO:0000313" key="4">
    <source>
        <dbReference type="Proteomes" id="UP000274756"/>
    </source>
</evidence>
<evidence type="ECO:0000313" key="3">
    <source>
        <dbReference type="Proteomes" id="UP000038040"/>
    </source>
</evidence>
<gene>
    <name evidence="2" type="ORF">DME_LOCUS1246</name>
</gene>